<feature type="zinc finger region" description="C3H1-type" evidence="5">
    <location>
        <begin position="29"/>
        <end position="56"/>
    </location>
</feature>
<evidence type="ECO:0000256" key="5">
    <source>
        <dbReference type="PROSITE-ProRule" id="PRU00723"/>
    </source>
</evidence>
<dbReference type="SUPFAM" id="SSF53067">
    <property type="entry name" value="Actin-like ATPase domain"/>
    <property type="match status" value="2"/>
</dbReference>
<evidence type="ECO:0000313" key="9">
    <source>
        <dbReference type="EMBL" id="CAK9072546.1"/>
    </source>
</evidence>
<comment type="similarity">
    <text evidence="6">Belongs to the actin family.</text>
</comment>
<keyword evidence="1 5" id="KW-0479">Metal-binding</keyword>
<dbReference type="SMART" id="SM00356">
    <property type="entry name" value="ZnF_C3H1"/>
    <property type="match status" value="2"/>
</dbReference>
<dbReference type="Gene3D" id="3.90.640.10">
    <property type="entry name" value="Actin, Chain A, domain 4"/>
    <property type="match status" value="1"/>
</dbReference>
<proteinExistence type="inferred from homology"/>
<evidence type="ECO:0000256" key="1">
    <source>
        <dbReference type="ARBA" id="ARBA00022723"/>
    </source>
</evidence>
<dbReference type="EMBL" id="CAXAMN010022764">
    <property type="protein sequence ID" value="CAK9072546.1"/>
    <property type="molecule type" value="Genomic_DNA"/>
</dbReference>
<dbReference type="Gene3D" id="4.10.1000.10">
    <property type="entry name" value="Zinc finger, CCCH-type"/>
    <property type="match status" value="2"/>
</dbReference>
<comment type="catalytic activity">
    <reaction evidence="4">
        <text>ATP + H2O = ADP + phosphate + H(+)</text>
        <dbReference type="Rhea" id="RHEA:13065"/>
        <dbReference type="ChEBI" id="CHEBI:15377"/>
        <dbReference type="ChEBI" id="CHEBI:15378"/>
        <dbReference type="ChEBI" id="CHEBI:30616"/>
        <dbReference type="ChEBI" id="CHEBI:43474"/>
        <dbReference type="ChEBI" id="CHEBI:456216"/>
    </reaction>
</comment>
<feature type="domain" description="C3H1-type" evidence="8">
    <location>
        <begin position="64"/>
        <end position="92"/>
    </location>
</feature>
<evidence type="ECO:0000313" key="10">
    <source>
        <dbReference type="Proteomes" id="UP001642484"/>
    </source>
</evidence>
<feature type="zinc finger region" description="C3H1-type" evidence="5">
    <location>
        <begin position="64"/>
        <end position="92"/>
    </location>
</feature>
<dbReference type="Gene3D" id="3.30.420.40">
    <property type="match status" value="2"/>
</dbReference>
<protein>
    <recommendedName>
        <fullName evidence="8">C3H1-type domain-containing protein</fullName>
    </recommendedName>
</protein>
<feature type="domain" description="C3H1-type" evidence="8">
    <location>
        <begin position="29"/>
        <end position="56"/>
    </location>
</feature>
<keyword evidence="3 5" id="KW-0862">Zinc</keyword>
<keyword evidence="10" id="KW-1185">Reference proteome</keyword>
<dbReference type="PRINTS" id="PR00190">
    <property type="entry name" value="ACTIN"/>
</dbReference>
<name>A0ABP0PA36_9DINO</name>
<feature type="compositionally biased region" description="Polar residues" evidence="7">
    <location>
        <begin position="1"/>
        <end position="15"/>
    </location>
</feature>
<dbReference type="Proteomes" id="UP001642484">
    <property type="component" value="Unassembled WGS sequence"/>
</dbReference>
<evidence type="ECO:0000256" key="2">
    <source>
        <dbReference type="ARBA" id="ARBA00022771"/>
    </source>
</evidence>
<dbReference type="PANTHER" id="PTHR11937">
    <property type="entry name" value="ACTIN"/>
    <property type="match status" value="1"/>
</dbReference>
<reference evidence="9 10" key="1">
    <citation type="submission" date="2024-02" db="EMBL/GenBank/DDBJ databases">
        <authorList>
            <person name="Chen Y."/>
            <person name="Shah S."/>
            <person name="Dougan E. K."/>
            <person name="Thang M."/>
            <person name="Chan C."/>
        </authorList>
    </citation>
    <scope>NUCLEOTIDE SEQUENCE [LARGE SCALE GENOMIC DNA]</scope>
</reference>
<dbReference type="InterPro" id="IPR043129">
    <property type="entry name" value="ATPase_NBD"/>
</dbReference>
<evidence type="ECO:0000256" key="3">
    <source>
        <dbReference type="ARBA" id="ARBA00022833"/>
    </source>
</evidence>
<evidence type="ECO:0000256" key="6">
    <source>
        <dbReference type="RuleBase" id="RU000487"/>
    </source>
</evidence>
<evidence type="ECO:0000259" key="8">
    <source>
        <dbReference type="PROSITE" id="PS50103"/>
    </source>
</evidence>
<dbReference type="InterPro" id="IPR000571">
    <property type="entry name" value="Znf_CCCH"/>
</dbReference>
<dbReference type="PROSITE" id="PS50103">
    <property type="entry name" value="ZF_C3H1"/>
    <property type="match status" value="2"/>
</dbReference>
<dbReference type="InterPro" id="IPR004000">
    <property type="entry name" value="Actin"/>
</dbReference>
<organism evidence="9 10">
    <name type="scientific">Durusdinium trenchii</name>
    <dbReference type="NCBI Taxonomy" id="1381693"/>
    <lineage>
        <taxon>Eukaryota</taxon>
        <taxon>Sar</taxon>
        <taxon>Alveolata</taxon>
        <taxon>Dinophyceae</taxon>
        <taxon>Suessiales</taxon>
        <taxon>Symbiodiniaceae</taxon>
        <taxon>Durusdinium</taxon>
    </lineage>
</organism>
<feature type="region of interest" description="Disordered" evidence="7">
    <location>
        <begin position="1"/>
        <end position="21"/>
    </location>
</feature>
<evidence type="ECO:0000256" key="7">
    <source>
        <dbReference type="SAM" id="MobiDB-lite"/>
    </source>
</evidence>
<dbReference type="Pfam" id="PF00022">
    <property type="entry name" value="Actin"/>
    <property type="match status" value="1"/>
</dbReference>
<sequence>MGQMSRLQKTNTSEAPMSREKQTLFVGQFRKTKLCRFHETGRCRYADKCPFAHSPEELEELPDLRKTSICKNWQQGCCTYSADRCMFAHGKEELRKTPPFGRKKSQDLIDRRDSFEGSDAYASTSDGYHGSFESDRFPVMDHGIVSQWEGLLEVIEAALEEMKADASKHPVLLTEAPLNPTVHRELLVERFFEELHVPALQVVHSGALALYATNSRTGLVIEVGDGVAQTVPLYDSYVIFNAVKRRDYGGRDLTAYLGELMSKEINHRPSSSEVGWRAWKEVKESMCRVRHKNPVEEASKQLSFYLPDGKAAQNSLYL</sequence>
<comment type="caution">
    <text evidence="9">The sequence shown here is derived from an EMBL/GenBank/DDBJ whole genome shotgun (WGS) entry which is preliminary data.</text>
</comment>
<dbReference type="InterPro" id="IPR036855">
    <property type="entry name" value="Znf_CCCH_sf"/>
</dbReference>
<keyword evidence="2 5" id="KW-0863">Zinc-finger</keyword>
<accession>A0ABP0PA36</accession>
<dbReference type="SMART" id="SM00268">
    <property type="entry name" value="ACTIN"/>
    <property type="match status" value="1"/>
</dbReference>
<evidence type="ECO:0000256" key="4">
    <source>
        <dbReference type="ARBA" id="ARBA00049360"/>
    </source>
</evidence>
<dbReference type="Pfam" id="PF00642">
    <property type="entry name" value="zf-CCCH"/>
    <property type="match status" value="1"/>
</dbReference>
<gene>
    <name evidence="9" type="ORF">CCMP2556_LOCUS35694</name>
</gene>
<dbReference type="SUPFAM" id="SSF90229">
    <property type="entry name" value="CCCH zinc finger"/>
    <property type="match status" value="2"/>
</dbReference>